<protein>
    <submittedName>
        <fullName evidence="1">Uncharacterized protein</fullName>
    </submittedName>
</protein>
<gene>
    <name evidence="1" type="ORF">GOBAR_AA22841</name>
</gene>
<organism evidence="1 2">
    <name type="scientific">Gossypium barbadense</name>
    <name type="common">Sea Island cotton</name>
    <name type="synonym">Hibiscus barbadensis</name>
    <dbReference type="NCBI Taxonomy" id="3634"/>
    <lineage>
        <taxon>Eukaryota</taxon>
        <taxon>Viridiplantae</taxon>
        <taxon>Streptophyta</taxon>
        <taxon>Embryophyta</taxon>
        <taxon>Tracheophyta</taxon>
        <taxon>Spermatophyta</taxon>
        <taxon>Magnoliopsida</taxon>
        <taxon>eudicotyledons</taxon>
        <taxon>Gunneridae</taxon>
        <taxon>Pentapetalae</taxon>
        <taxon>rosids</taxon>
        <taxon>malvids</taxon>
        <taxon>Malvales</taxon>
        <taxon>Malvaceae</taxon>
        <taxon>Malvoideae</taxon>
        <taxon>Gossypium</taxon>
    </lineage>
</organism>
<evidence type="ECO:0000313" key="2">
    <source>
        <dbReference type="Proteomes" id="UP000239757"/>
    </source>
</evidence>
<sequence>MLAVEVADWTTVGAGVSNSEDHERRDIKRRKDFFVKGEDEIMNFLREKIKRSFIVKVNKEKEKKVTWVIGEDNWTSDGDGGLATANSKRMKKFLRVSDDGSLKKEKVVVQVYLGYKNKA</sequence>
<dbReference type="EMBL" id="KZ665785">
    <property type="protein sequence ID" value="PPR97836.1"/>
    <property type="molecule type" value="Genomic_DNA"/>
</dbReference>
<dbReference type="AlphaFoldDB" id="A0A2P5X3C2"/>
<proteinExistence type="predicted"/>
<evidence type="ECO:0000313" key="1">
    <source>
        <dbReference type="EMBL" id="PPR97836.1"/>
    </source>
</evidence>
<reference evidence="1 2" key="1">
    <citation type="submission" date="2015-01" db="EMBL/GenBank/DDBJ databases">
        <title>Genome of allotetraploid Gossypium barbadense reveals genomic plasticity and fiber elongation in cotton evolution.</title>
        <authorList>
            <person name="Chen X."/>
            <person name="Liu X."/>
            <person name="Zhao B."/>
            <person name="Zheng H."/>
            <person name="Hu Y."/>
            <person name="Lu G."/>
            <person name="Yang C."/>
            <person name="Chen J."/>
            <person name="Shan C."/>
            <person name="Zhang L."/>
            <person name="Zhou Y."/>
            <person name="Wang L."/>
            <person name="Guo W."/>
            <person name="Bai Y."/>
            <person name="Ruan J."/>
            <person name="Shangguan X."/>
            <person name="Mao Y."/>
            <person name="Jiang J."/>
            <person name="Zhu Y."/>
            <person name="Lei J."/>
            <person name="Kang H."/>
            <person name="Chen S."/>
            <person name="He X."/>
            <person name="Wang R."/>
            <person name="Wang Y."/>
            <person name="Chen J."/>
            <person name="Wang L."/>
            <person name="Yu S."/>
            <person name="Wang B."/>
            <person name="Wei J."/>
            <person name="Song S."/>
            <person name="Lu X."/>
            <person name="Gao Z."/>
            <person name="Gu W."/>
            <person name="Deng X."/>
            <person name="Ma D."/>
            <person name="Wang S."/>
            <person name="Liang W."/>
            <person name="Fang L."/>
            <person name="Cai C."/>
            <person name="Zhu X."/>
            <person name="Zhou B."/>
            <person name="Zhang Y."/>
            <person name="Chen Z."/>
            <person name="Xu S."/>
            <person name="Zhu R."/>
            <person name="Wang S."/>
            <person name="Zhang T."/>
            <person name="Zhao G."/>
        </authorList>
    </citation>
    <scope>NUCLEOTIDE SEQUENCE [LARGE SCALE GENOMIC DNA]</scope>
    <source>
        <strain evidence="2">cv. Xinhai21</strain>
        <tissue evidence="1">Leaf</tissue>
    </source>
</reference>
<accession>A0A2P5X3C2</accession>
<name>A0A2P5X3C2_GOSBA</name>
<dbReference type="Proteomes" id="UP000239757">
    <property type="component" value="Unassembled WGS sequence"/>
</dbReference>